<comment type="caution">
    <text evidence="2">The sequence shown here is derived from an EMBL/GenBank/DDBJ whole genome shotgun (WGS) entry which is preliminary data.</text>
</comment>
<accession>A0A0A2VBL8</accession>
<feature type="transmembrane region" description="Helical" evidence="1">
    <location>
        <begin position="106"/>
        <end position="129"/>
    </location>
</feature>
<dbReference type="AlphaFoldDB" id="A0A0A2VBL8"/>
<feature type="transmembrane region" description="Helical" evidence="1">
    <location>
        <begin position="149"/>
        <end position="174"/>
    </location>
</feature>
<sequence length="248" mass="27252">MERTPLLPSQRRSTPAAVFSEKNLRCFGAICGQVCPLLILAHFGAAGWLPPGGADWSASRTAEHYVAHKTGTHISSVLLLFAGIVYFPYTASLVAQLRRIPDVSPFLISLQQVAGAASGLVFFTPAMLLAVTTYRLDRAPEITQALSDLYWITVTVPWGPFLVQNFGFALAVLLDGRNEPVFPRKMVALNLLIPSLWFPTLALHCVHKGPLAWTGIYTFWIVTILTGLQLGMDGFVLMKVIRSEENKD</sequence>
<dbReference type="EMBL" id="ANFO01001180">
    <property type="protein sequence ID" value="KGQ03702.1"/>
    <property type="molecule type" value="Genomic_DNA"/>
</dbReference>
<organism evidence="2 3">
    <name type="scientific">Beauveria bassiana D1-5</name>
    <dbReference type="NCBI Taxonomy" id="1245745"/>
    <lineage>
        <taxon>Eukaryota</taxon>
        <taxon>Fungi</taxon>
        <taxon>Dikarya</taxon>
        <taxon>Ascomycota</taxon>
        <taxon>Pezizomycotina</taxon>
        <taxon>Sordariomycetes</taxon>
        <taxon>Hypocreomycetidae</taxon>
        <taxon>Hypocreales</taxon>
        <taxon>Cordycipitaceae</taxon>
        <taxon>Beauveria</taxon>
    </lineage>
</organism>
<feature type="transmembrane region" description="Helical" evidence="1">
    <location>
        <begin position="186"/>
        <end position="204"/>
    </location>
</feature>
<evidence type="ECO:0000313" key="2">
    <source>
        <dbReference type="EMBL" id="KGQ03702.1"/>
    </source>
</evidence>
<feature type="transmembrane region" description="Helical" evidence="1">
    <location>
        <begin position="216"/>
        <end position="238"/>
    </location>
</feature>
<protein>
    <submittedName>
        <fullName evidence="2">Uncharacterized protein</fullName>
    </submittedName>
</protein>
<keyword evidence="1" id="KW-0472">Membrane</keyword>
<feature type="transmembrane region" description="Helical" evidence="1">
    <location>
        <begin position="26"/>
        <end position="49"/>
    </location>
</feature>
<dbReference type="OrthoDB" id="3449024at2759"/>
<evidence type="ECO:0000256" key="1">
    <source>
        <dbReference type="SAM" id="Phobius"/>
    </source>
</evidence>
<evidence type="ECO:0000313" key="3">
    <source>
        <dbReference type="Proteomes" id="UP000030106"/>
    </source>
</evidence>
<reference evidence="2 3" key="1">
    <citation type="submission" date="2012-10" db="EMBL/GenBank/DDBJ databases">
        <title>Genome sequencing and analysis of entomopathogenic fungi Beauveria bassiana D1-5.</title>
        <authorList>
            <person name="Li Q."/>
            <person name="Wang L."/>
            <person name="Zhang Z."/>
            <person name="Wang Q."/>
            <person name="Ren J."/>
            <person name="Wang M."/>
            <person name="Xu W."/>
            <person name="Wang J."/>
            <person name="Lu Y."/>
            <person name="Du Q."/>
            <person name="Sun Z."/>
        </authorList>
    </citation>
    <scope>NUCLEOTIDE SEQUENCE [LARGE SCALE GENOMIC DNA]</scope>
    <source>
        <strain evidence="2 3">D1-5</strain>
    </source>
</reference>
<gene>
    <name evidence="2" type="ORF">BBAD15_g11064</name>
</gene>
<name>A0A0A2VBL8_BEABA</name>
<proteinExistence type="predicted"/>
<dbReference type="HOGENOM" id="CLU_081621_0_0_1"/>
<keyword evidence="1" id="KW-1133">Transmembrane helix</keyword>
<keyword evidence="1" id="KW-0812">Transmembrane</keyword>
<dbReference type="Proteomes" id="UP000030106">
    <property type="component" value="Unassembled WGS sequence"/>
</dbReference>
<feature type="transmembrane region" description="Helical" evidence="1">
    <location>
        <begin position="74"/>
        <end position="94"/>
    </location>
</feature>